<proteinExistence type="predicted"/>
<feature type="domain" description="C-type lectin" evidence="2">
    <location>
        <begin position="1044"/>
        <end position="1153"/>
    </location>
</feature>
<dbReference type="CDD" id="cd00037">
    <property type="entry name" value="CLECT"/>
    <property type="match status" value="1"/>
</dbReference>
<dbReference type="SMART" id="SM00034">
    <property type="entry name" value="CLECT"/>
    <property type="match status" value="1"/>
</dbReference>
<feature type="compositionally biased region" description="Basic and acidic residues" evidence="1">
    <location>
        <begin position="272"/>
        <end position="292"/>
    </location>
</feature>
<dbReference type="InterPro" id="IPR016186">
    <property type="entry name" value="C-type_lectin-like/link_sf"/>
</dbReference>
<dbReference type="EnsemblMetazoa" id="G27619.4">
    <property type="protein sequence ID" value="G27619.4:cds"/>
    <property type="gene ID" value="G27619"/>
</dbReference>
<name>A0A8W8LI91_MAGGI</name>
<protein>
    <recommendedName>
        <fullName evidence="2">C-type lectin domain-containing protein</fullName>
    </recommendedName>
</protein>
<dbReference type="Proteomes" id="UP000005408">
    <property type="component" value="Unassembled WGS sequence"/>
</dbReference>
<feature type="compositionally biased region" description="Basic and acidic residues" evidence="1">
    <location>
        <begin position="320"/>
        <end position="333"/>
    </location>
</feature>
<accession>A0A8W8LI91</accession>
<dbReference type="Pfam" id="PF00059">
    <property type="entry name" value="Lectin_C"/>
    <property type="match status" value="1"/>
</dbReference>
<feature type="compositionally biased region" description="Polar residues" evidence="1">
    <location>
        <begin position="307"/>
        <end position="316"/>
    </location>
</feature>
<sequence>MTDITKPSLDEIRNIFTDIAGKRDGYFENQGEISPECDWDQLTLRMNPNIKSLLDSSKSKDRSSLNEGYKQLKELESKALEYQRENTKYDSWNIPEPYVAEAREKFGTLSQLIVHGHDVFDRALEEFRTLIHLYAAQSKRHGETVKTKLQKRASIEMVLNRVKDNTDTASRRWRLAEGDYRNLLDIEKKWVKETKRNEAAREMNLMSGRDATLDENRYKHLRNMIQKEGPKDTNAQKDLDDLLLTDRKYYTFHPEEVQKSSLHHIKDTMFSKKKDSVTPEIVRKQSLKERKPTGGPTRNPHRGTLKRTPSQTSLSSDEGDGGRKNPPPRDGKKIPVSMERLQEMEQREKLYLAKIEELTTRLSSFASKQLLDGNPNIADLSDPNRPTRLCEKFNCVYDNEWTEAFEELQETGEKDEAILKTLMEIIINAVSFCKDVKDQQLQQLMEGMHFCMVHVNWTNKDEDVRVDKKSTSHDPKCFASISRNARDFQKASAKASVPSLCVMFKETYIKGACKLEYRKLTNLEHYVDKVVELVWLMVVQDPPMSICWQKEGEQMDKKTYKYYEKRGEVVRLTVWPAVLLYENGPLVTGQYGESDNRETHHGRSTFSGGQKLMFEKGVSFLKRLENANSEGIEQLQYTIKEALLCLDKFYATKGKNESSLRKVLDMRQDEKSAITETDITIAFAEHLLGKLAPDKSYTLDSRKEKKSCRCGCKKEPTYSCTGIGHELVWHGFVDIVFSSHQGIPAIANVVVEEEEITPLKRKLDEEDDEQNEVSLDRGTKTEVKKHTLEQAFAQTIVFSMVQKQRHPDSLDHMVPNIVIYPEKFEIVMYDADNDILLCSNSIFLFNLDLPENRTLTNEAVVILWMVLHYRIFCSGFNNASHEVLERCKSNFKKLVGSRWDIYSNSLKYCVSGFPFIKKCLAIMDSATNIIVFFISTYTARCFVFNQTTFKRHIAPTGDSSSTSPPMFDNSPLPWADCFQECHYAPGCQSVVIEGENCRLYTDTGNHGNDSFNVVSSLSYSNLNDFTTSKCTANGYLYDDSFSICYKPTTTLANDTYARQLCQQSGGRLMVIDSPQKQNFIGNITLPTGPGVTNFRIDAFLSGGIWRFADQREITTFYWGDGEPTHGYPTVCISLTTYRWNDVHANYNHAVLCEKVL</sequence>
<dbReference type="AlphaFoldDB" id="A0A8W8LI91"/>
<evidence type="ECO:0000256" key="1">
    <source>
        <dbReference type="SAM" id="MobiDB-lite"/>
    </source>
</evidence>
<dbReference type="Pfam" id="PF16026">
    <property type="entry name" value="MIEAP"/>
    <property type="match status" value="1"/>
</dbReference>
<keyword evidence="4" id="KW-1185">Reference proteome</keyword>
<evidence type="ECO:0000313" key="4">
    <source>
        <dbReference type="Proteomes" id="UP000005408"/>
    </source>
</evidence>
<feature type="region of interest" description="Disordered" evidence="1">
    <location>
        <begin position="272"/>
        <end position="336"/>
    </location>
</feature>
<evidence type="ECO:0000313" key="3">
    <source>
        <dbReference type="EnsemblMetazoa" id="G27619.4:cds"/>
    </source>
</evidence>
<dbReference type="InterPro" id="IPR016187">
    <property type="entry name" value="CTDL_fold"/>
</dbReference>
<reference evidence="3" key="1">
    <citation type="submission" date="2022-08" db="UniProtKB">
        <authorList>
            <consortium name="EnsemblMetazoa"/>
        </authorList>
    </citation>
    <scope>IDENTIFICATION</scope>
    <source>
        <strain evidence="3">05x7-T-G4-1.051#20</strain>
    </source>
</reference>
<dbReference type="Gene3D" id="3.10.100.10">
    <property type="entry name" value="Mannose-Binding Protein A, subunit A"/>
    <property type="match status" value="1"/>
</dbReference>
<dbReference type="InterPro" id="IPR001304">
    <property type="entry name" value="C-type_lectin-like"/>
</dbReference>
<evidence type="ECO:0000259" key="2">
    <source>
        <dbReference type="PROSITE" id="PS50041"/>
    </source>
</evidence>
<dbReference type="PROSITE" id="PS50041">
    <property type="entry name" value="C_TYPE_LECTIN_2"/>
    <property type="match status" value="1"/>
</dbReference>
<dbReference type="InterPro" id="IPR031981">
    <property type="entry name" value="MIEAP_C"/>
</dbReference>
<organism evidence="3 4">
    <name type="scientific">Magallana gigas</name>
    <name type="common">Pacific oyster</name>
    <name type="synonym">Crassostrea gigas</name>
    <dbReference type="NCBI Taxonomy" id="29159"/>
    <lineage>
        <taxon>Eukaryota</taxon>
        <taxon>Metazoa</taxon>
        <taxon>Spiralia</taxon>
        <taxon>Lophotrochozoa</taxon>
        <taxon>Mollusca</taxon>
        <taxon>Bivalvia</taxon>
        <taxon>Autobranchia</taxon>
        <taxon>Pteriomorphia</taxon>
        <taxon>Ostreida</taxon>
        <taxon>Ostreoidea</taxon>
        <taxon>Ostreidae</taxon>
        <taxon>Magallana</taxon>
    </lineage>
</organism>
<dbReference type="SUPFAM" id="SSF56436">
    <property type="entry name" value="C-type lectin-like"/>
    <property type="match status" value="1"/>
</dbReference>